<organism evidence="2 3">
    <name type="scientific">Rhynchospora pubera</name>
    <dbReference type="NCBI Taxonomy" id="906938"/>
    <lineage>
        <taxon>Eukaryota</taxon>
        <taxon>Viridiplantae</taxon>
        <taxon>Streptophyta</taxon>
        <taxon>Embryophyta</taxon>
        <taxon>Tracheophyta</taxon>
        <taxon>Spermatophyta</taxon>
        <taxon>Magnoliopsida</taxon>
        <taxon>Liliopsida</taxon>
        <taxon>Poales</taxon>
        <taxon>Cyperaceae</taxon>
        <taxon>Cyperoideae</taxon>
        <taxon>Rhynchosporeae</taxon>
        <taxon>Rhynchospora</taxon>
    </lineage>
</organism>
<keyword evidence="2" id="KW-0548">Nucleotidyltransferase</keyword>
<dbReference type="CDD" id="cd01650">
    <property type="entry name" value="RT_nLTR_like"/>
    <property type="match status" value="1"/>
</dbReference>
<name>A0AAV8HMM7_9POAL</name>
<dbReference type="InterPro" id="IPR026960">
    <property type="entry name" value="RVT-Znf"/>
</dbReference>
<dbReference type="GO" id="GO:0004523">
    <property type="term" value="F:RNA-DNA hybrid ribonuclease activity"/>
    <property type="evidence" value="ECO:0007669"/>
    <property type="project" value="InterPro"/>
</dbReference>
<dbReference type="Pfam" id="PF13456">
    <property type="entry name" value="RVT_3"/>
    <property type="match status" value="1"/>
</dbReference>
<dbReference type="PANTHER" id="PTHR33116">
    <property type="entry name" value="REVERSE TRANSCRIPTASE ZINC-BINDING DOMAIN-CONTAINING PROTEIN-RELATED-RELATED"/>
    <property type="match status" value="1"/>
</dbReference>
<protein>
    <submittedName>
        <fullName evidence="2">RNA-directed DNA polymerase (Reverse transcriptase)-related family protein</fullName>
    </submittedName>
</protein>
<dbReference type="SUPFAM" id="SSF56672">
    <property type="entry name" value="DNA/RNA polymerases"/>
    <property type="match status" value="1"/>
</dbReference>
<dbReference type="GO" id="GO:0003964">
    <property type="term" value="F:RNA-directed DNA polymerase activity"/>
    <property type="evidence" value="ECO:0007669"/>
    <property type="project" value="UniProtKB-KW"/>
</dbReference>
<dbReference type="Pfam" id="PF00078">
    <property type="entry name" value="RVT_1"/>
    <property type="match status" value="1"/>
</dbReference>
<proteinExistence type="predicted"/>
<dbReference type="Proteomes" id="UP001140206">
    <property type="component" value="Chromosome 1"/>
</dbReference>
<dbReference type="Pfam" id="PF13966">
    <property type="entry name" value="zf-RVT"/>
    <property type="match status" value="1"/>
</dbReference>
<keyword evidence="3" id="KW-1185">Reference proteome</keyword>
<sequence>MGPDKSPGPDGVTPRFLQQNWNVIGLDLVTKIRKIFHTGQIPQDWLKCNVVLIPKGPEPETPKEYRPISLGNVTYRLIMKIWAARLRPHMKYLISREQAAFLEGRNISDNVLLVKEVINSFNQKIFKQQGFMLKADIAKAFDKLEWNFIIQACRHVNIPEHLITMLTSAYSNTKIKILINGSGDGFIKPTRGLRQGCPMSPYIFILAMEMLSRIFHISMQNKVFQGLKLAATAPYLNHIMYADDLIVLGTADIGEIQRLKQIFKCFGGAGGLEVNPTKSKLWFTKACQEGTKEMVKTELQAQLANKDEKYLGAFVMSKGGAKRTANMLIDRMWEKFAGWKCAMLSHAGRLVLIKSVLTSLPVYYMSTERLPRGELNKMSSLIAKFFWGKIDRTRYLTFISWKSVCKPIEEGGLGVRELSQFGDALFLKNAWEMMRQGDKLWVQVCQAKYYPKIGFWRAKNTNGASSLWREVVKVRHRLQEDVTWELNNGGCVQALSQPWFANWEVQNDYNPRESVKKVSELLHPVTGLWNMEELQRLFGMEKATIIQAQIKPPDPTNDAQDSLIWHKSRTDKYSVKEGYRQLSLLEQQRIPTPRNIGVQWAVINGWKFIVPKVKLFLWRMLSGALPIANNLHRRITTISPLCQRCGQENEYEEHCFFFCPGSRRVWFQGQLGLRTHDQFLDIIQAFTQTTSLLDEDGIKLFSYTLWELWKGRNEVVMQHKRFDPTKITRAVNNWMRGDVLERQQSQDHQQLLKIPGYEVSKEDWQLVVDASWQQSGEAGMAYLLYELGNVSEWSFNYCAAHDPFHAEALAMLSGLKTIVHRVHENQGKKVDVFSDCQNLVLAVTEMNAEDIPSWKARPVVQELINLYKSCAKIIRVRYVKRDAVKPAHILANHARRAKQAKAGNATSCNLVLEMGIGLEIDKNFFEIT</sequence>
<keyword evidence="2" id="KW-0808">Transferase</keyword>
<feature type="domain" description="Reverse transcriptase" evidence="1">
    <location>
        <begin position="34"/>
        <end position="315"/>
    </location>
</feature>
<dbReference type="PROSITE" id="PS50878">
    <property type="entry name" value="RT_POL"/>
    <property type="match status" value="1"/>
</dbReference>
<keyword evidence="2" id="KW-0695">RNA-directed DNA polymerase</keyword>
<dbReference type="GO" id="GO:0003676">
    <property type="term" value="F:nucleic acid binding"/>
    <property type="evidence" value="ECO:0007669"/>
    <property type="project" value="InterPro"/>
</dbReference>
<dbReference type="PANTHER" id="PTHR33116:SF78">
    <property type="entry name" value="OS12G0587133 PROTEIN"/>
    <property type="match status" value="1"/>
</dbReference>
<dbReference type="InterPro" id="IPR012337">
    <property type="entry name" value="RNaseH-like_sf"/>
</dbReference>
<dbReference type="InterPro" id="IPR000477">
    <property type="entry name" value="RT_dom"/>
</dbReference>
<evidence type="ECO:0000313" key="2">
    <source>
        <dbReference type="EMBL" id="KAJ4816563.1"/>
    </source>
</evidence>
<reference evidence="2" key="1">
    <citation type="submission" date="2022-08" db="EMBL/GenBank/DDBJ databases">
        <authorList>
            <person name="Marques A."/>
        </authorList>
    </citation>
    <scope>NUCLEOTIDE SEQUENCE</scope>
    <source>
        <strain evidence="2">RhyPub2mFocal</strain>
        <tissue evidence="2">Leaves</tissue>
    </source>
</reference>
<dbReference type="SUPFAM" id="SSF53098">
    <property type="entry name" value="Ribonuclease H-like"/>
    <property type="match status" value="1"/>
</dbReference>
<dbReference type="EMBL" id="JAMFTS010000001">
    <property type="protein sequence ID" value="KAJ4816563.1"/>
    <property type="molecule type" value="Genomic_DNA"/>
</dbReference>
<dbReference type="Gene3D" id="3.30.420.10">
    <property type="entry name" value="Ribonuclease H-like superfamily/Ribonuclease H"/>
    <property type="match status" value="1"/>
</dbReference>
<dbReference type="InterPro" id="IPR002156">
    <property type="entry name" value="RNaseH_domain"/>
</dbReference>
<comment type="caution">
    <text evidence="2">The sequence shown here is derived from an EMBL/GenBank/DDBJ whole genome shotgun (WGS) entry which is preliminary data.</text>
</comment>
<dbReference type="AlphaFoldDB" id="A0AAV8HMM7"/>
<accession>A0AAV8HMM7</accession>
<dbReference type="InterPro" id="IPR043502">
    <property type="entry name" value="DNA/RNA_pol_sf"/>
</dbReference>
<evidence type="ECO:0000313" key="3">
    <source>
        <dbReference type="Proteomes" id="UP001140206"/>
    </source>
</evidence>
<dbReference type="InterPro" id="IPR036397">
    <property type="entry name" value="RNaseH_sf"/>
</dbReference>
<gene>
    <name evidence="2" type="ORF">LUZ62_029129</name>
</gene>
<evidence type="ECO:0000259" key="1">
    <source>
        <dbReference type="PROSITE" id="PS50878"/>
    </source>
</evidence>
<dbReference type="CDD" id="cd06222">
    <property type="entry name" value="RNase_H_like"/>
    <property type="match status" value="1"/>
</dbReference>
<dbReference type="InterPro" id="IPR044730">
    <property type="entry name" value="RNase_H-like_dom_plant"/>
</dbReference>